<name>A0A3B0TJ03_9ZZZZ</name>
<accession>A0A3B0TJ03</accession>
<dbReference type="EMBL" id="UOEP01000080">
    <property type="protein sequence ID" value="VAW17948.1"/>
    <property type="molecule type" value="Genomic_DNA"/>
</dbReference>
<dbReference type="PROSITE" id="PS51257">
    <property type="entry name" value="PROKAR_LIPOPROTEIN"/>
    <property type="match status" value="1"/>
</dbReference>
<evidence type="ECO:0008006" key="2">
    <source>
        <dbReference type="Google" id="ProtNLM"/>
    </source>
</evidence>
<dbReference type="AlphaFoldDB" id="A0A3B0TJ03"/>
<proteinExistence type="predicted"/>
<reference evidence="1" key="1">
    <citation type="submission" date="2018-06" db="EMBL/GenBank/DDBJ databases">
        <authorList>
            <person name="Zhirakovskaya E."/>
        </authorList>
    </citation>
    <scope>NUCLEOTIDE SEQUENCE</scope>
</reference>
<protein>
    <recommendedName>
        <fullName evidence="2">Lipoprotein</fullName>
    </recommendedName>
</protein>
<evidence type="ECO:0000313" key="1">
    <source>
        <dbReference type="EMBL" id="VAW17948.1"/>
    </source>
</evidence>
<gene>
    <name evidence="1" type="ORF">MNBD_BACTEROID01-2098</name>
</gene>
<sequence>MKTKHLLSFSLMLLFTFLISCQKEQGDVPATGEITGVLIGYSGCKQNKSALSEANYNKSVSCVTYSYDSESKILALKHINAGFNCCPDSLYCSIVTSGDTIIISEFEKAALCRCNCLFDLDIELDSVASENYIIKINEPYCAKQEELIFEIGLDSNQNGEYCVDRDIYPWGT</sequence>
<organism evidence="1">
    <name type="scientific">hydrothermal vent metagenome</name>
    <dbReference type="NCBI Taxonomy" id="652676"/>
    <lineage>
        <taxon>unclassified sequences</taxon>
        <taxon>metagenomes</taxon>
        <taxon>ecological metagenomes</taxon>
    </lineage>
</organism>